<evidence type="ECO:0000256" key="3">
    <source>
        <dbReference type="ARBA" id="ARBA00022777"/>
    </source>
</evidence>
<reference evidence="7" key="1">
    <citation type="submission" date="2020-12" db="EMBL/GenBank/DDBJ databases">
        <title>Methylobrevis albus sp. nov., isolated from fresh water lack sediment.</title>
        <authorList>
            <person name="Zou Q."/>
        </authorList>
    </citation>
    <scope>NUCLEOTIDE SEQUENCE</scope>
    <source>
        <strain evidence="7">L22</strain>
    </source>
</reference>
<dbReference type="SUPFAM" id="SSF56112">
    <property type="entry name" value="Protein kinase-like (PK-like)"/>
    <property type="match status" value="1"/>
</dbReference>
<evidence type="ECO:0000313" key="8">
    <source>
        <dbReference type="Proteomes" id="UP000631694"/>
    </source>
</evidence>
<evidence type="ECO:0000256" key="5">
    <source>
        <dbReference type="SAM" id="MobiDB-lite"/>
    </source>
</evidence>
<dbReference type="Proteomes" id="UP000631694">
    <property type="component" value="Unassembled WGS sequence"/>
</dbReference>
<dbReference type="InterPro" id="IPR020635">
    <property type="entry name" value="Tyr_kinase_cat_dom"/>
</dbReference>
<dbReference type="AlphaFoldDB" id="A0A931I287"/>
<dbReference type="PANTHER" id="PTHR43289">
    <property type="entry name" value="MITOGEN-ACTIVATED PROTEIN KINASE KINASE KINASE 20-RELATED"/>
    <property type="match status" value="1"/>
</dbReference>
<feature type="region of interest" description="Disordered" evidence="5">
    <location>
        <begin position="395"/>
        <end position="435"/>
    </location>
</feature>
<dbReference type="Pfam" id="PF00069">
    <property type="entry name" value="Pkinase"/>
    <property type="match status" value="1"/>
</dbReference>
<dbReference type="PROSITE" id="PS50011">
    <property type="entry name" value="PROTEIN_KINASE_DOM"/>
    <property type="match status" value="1"/>
</dbReference>
<dbReference type="SMART" id="SM00219">
    <property type="entry name" value="TyrKc"/>
    <property type="match status" value="1"/>
</dbReference>
<evidence type="ECO:0000256" key="1">
    <source>
        <dbReference type="ARBA" id="ARBA00022679"/>
    </source>
</evidence>
<dbReference type="InterPro" id="IPR000719">
    <property type="entry name" value="Prot_kinase_dom"/>
</dbReference>
<dbReference type="CDD" id="cd14014">
    <property type="entry name" value="STKc_PknB_like"/>
    <property type="match status" value="1"/>
</dbReference>
<comment type="caution">
    <text evidence="7">The sequence shown here is derived from an EMBL/GenBank/DDBJ whole genome shotgun (WGS) entry which is preliminary data.</text>
</comment>
<dbReference type="PANTHER" id="PTHR43289:SF34">
    <property type="entry name" value="SERINE_THREONINE-PROTEIN KINASE YBDM-RELATED"/>
    <property type="match status" value="1"/>
</dbReference>
<sequence length="558" mass="56494">MDGDEAGTAIGGRPGATNGTGGGGAPPEATATLRVPRGTLLNGIYAIDDLIAEGGMGEVYRGHNVQTDDPVAIKLLQPWLSSNTDAIGLFRREASVLHRLAHEAIVRTYVFSIEPSLGRAYLAMEYVDGPPLSERLRHGPLSADELGLLRRRLASALALTHQHGVVHRDIAPDNVLLPGGDVAAAKLIDFGIARSAFDGNGTIIGGGFAGKYNYVSPEQLGLAGGSVTAKSDVYSFGLLLAEAALGRPLDMSGSQAAIIEKRRTVPDLAGIAPELAGLITAMLQPLPDDRPTMAEVAGFVAPAPVVAAAAPTRRPGKAPAVTTAAPPARSPMLRLGLAGLAGVVVLGGAAALLLRGGEAEAPPPAPPPIAAVTPAAPQAPAPQVLPPPVVVTAPTAPAPATRPEVAAPATLSPPSLPPPAAEIAEPPAPPAAVAEPARPVAVPAPPTVTVTPPIGAALRPATPPRAPYPALTLPTATVDQPYRAALPGFTDGIETGRLKVALVGDLPAGLSFRDLGSGFSEIVGTPRQTRSATFALVARDTDGAETRMAVTLPIDAGP</sequence>
<protein>
    <submittedName>
        <fullName evidence="7">Serine/threonine protein kinase</fullName>
    </submittedName>
</protein>
<keyword evidence="3 7" id="KW-0418">Kinase</keyword>
<feature type="region of interest" description="Disordered" evidence="5">
    <location>
        <begin position="1"/>
        <end position="31"/>
    </location>
</feature>
<evidence type="ECO:0000313" key="7">
    <source>
        <dbReference type="EMBL" id="MBH0237553.1"/>
    </source>
</evidence>
<keyword evidence="8" id="KW-1185">Reference proteome</keyword>
<dbReference type="Gene3D" id="2.60.40.10">
    <property type="entry name" value="Immunoglobulins"/>
    <property type="match status" value="1"/>
</dbReference>
<evidence type="ECO:0000256" key="4">
    <source>
        <dbReference type="ARBA" id="ARBA00022840"/>
    </source>
</evidence>
<evidence type="ECO:0000256" key="2">
    <source>
        <dbReference type="ARBA" id="ARBA00022741"/>
    </source>
</evidence>
<feature type="compositionally biased region" description="Pro residues" evidence="5">
    <location>
        <begin position="414"/>
        <end position="430"/>
    </location>
</feature>
<dbReference type="InterPro" id="IPR008266">
    <property type="entry name" value="Tyr_kinase_AS"/>
</dbReference>
<dbReference type="Gene3D" id="1.10.510.10">
    <property type="entry name" value="Transferase(Phosphotransferase) domain 1"/>
    <property type="match status" value="1"/>
</dbReference>
<dbReference type="EMBL" id="JADZLT010000048">
    <property type="protein sequence ID" value="MBH0237553.1"/>
    <property type="molecule type" value="Genomic_DNA"/>
</dbReference>
<dbReference type="InterPro" id="IPR011009">
    <property type="entry name" value="Kinase-like_dom_sf"/>
</dbReference>
<evidence type="ECO:0000259" key="6">
    <source>
        <dbReference type="PROSITE" id="PS50011"/>
    </source>
</evidence>
<name>A0A931I287_9HYPH</name>
<keyword evidence="1" id="KW-0808">Transferase</keyword>
<keyword evidence="2" id="KW-0547">Nucleotide-binding</keyword>
<keyword evidence="7" id="KW-0723">Serine/threonine-protein kinase</keyword>
<feature type="compositionally biased region" description="Gly residues" evidence="5">
    <location>
        <begin position="9"/>
        <end position="25"/>
    </location>
</feature>
<feature type="compositionally biased region" description="Low complexity" evidence="5">
    <location>
        <begin position="395"/>
        <end position="413"/>
    </location>
</feature>
<keyword evidence="4" id="KW-0067">ATP-binding</keyword>
<proteinExistence type="predicted"/>
<organism evidence="7 8">
    <name type="scientific">Methylobrevis albus</name>
    <dbReference type="NCBI Taxonomy" id="2793297"/>
    <lineage>
        <taxon>Bacteria</taxon>
        <taxon>Pseudomonadati</taxon>
        <taxon>Pseudomonadota</taxon>
        <taxon>Alphaproteobacteria</taxon>
        <taxon>Hyphomicrobiales</taxon>
        <taxon>Pleomorphomonadaceae</taxon>
        <taxon>Methylobrevis</taxon>
    </lineage>
</organism>
<dbReference type="InterPro" id="IPR013783">
    <property type="entry name" value="Ig-like_fold"/>
</dbReference>
<feature type="domain" description="Protein kinase" evidence="6">
    <location>
        <begin position="45"/>
        <end position="306"/>
    </location>
</feature>
<accession>A0A931I287</accession>
<dbReference type="GO" id="GO:0004674">
    <property type="term" value="F:protein serine/threonine kinase activity"/>
    <property type="evidence" value="ECO:0007669"/>
    <property type="project" value="UniProtKB-KW"/>
</dbReference>
<dbReference type="RefSeq" id="WP_197310649.1">
    <property type="nucleotide sequence ID" value="NZ_JADZLT010000048.1"/>
</dbReference>
<dbReference type="GO" id="GO:0005524">
    <property type="term" value="F:ATP binding"/>
    <property type="evidence" value="ECO:0007669"/>
    <property type="project" value="UniProtKB-KW"/>
</dbReference>
<gene>
    <name evidence="7" type="ORF">I5731_06970</name>
</gene>
<dbReference type="GO" id="GO:0004713">
    <property type="term" value="F:protein tyrosine kinase activity"/>
    <property type="evidence" value="ECO:0007669"/>
    <property type="project" value="InterPro"/>
</dbReference>
<dbReference type="PROSITE" id="PS00109">
    <property type="entry name" value="PROTEIN_KINASE_TYR"/>
    <property type="match status" value="1"/>
</dbReference>
<dbReference type="Gene3D" id="3.30.200.20">
    <property type="entry name" value="Phosphorylase Kinase, domain 1"/>
    <property type="match status" value="1"/>
</dbReference>